<protein>
    <recommendedName>
        <fullName evidence="1">AAA+ ATPase domain-containing protein</fullName>
    </recommendedName>
</protein>
<dbReference type="InterPro" id="IPR034154">
    <property type="entry name" value="TOPRIM_DnaG/twinkle"/>
</dbReference>
<evidence type="ECO:0000313" key="3">
    <source>
        <dbReference type="Proteomes" id="UP001162734"/>
    </source>
</evidence>
<keyword evidence="3" id="KW-1185">Reference proteome</keyword>
<dbReference type="Pfam" id="PF12965">
    <property type="entry name" value="DUF3854"/>
    <property type="match status" value="1"/>
</dbReference>
<dbReference type="InterPro" id="IPR007936">
    <property type="entry name" value="VapE-like_dom"/>
</dbReference>
<dbReference type="Pfam" id="PF05272">
    <property type="entry name" value="VapE-like_dom"/>
    <property type="match status" value="1"/>
</dbReference>
<dbReference type="InterPro" id="IPR024385">
    <property type="entry name" value="DUF3854"/>
</dbReference>
<dbReference type="PANTHER" id="PTHR34985:SF1">
    <property type="entry name" value="SLR0554 PROTEIN"/>
    <property type="match status" value="1"/>
</dbReference>
<sequence>MQLLTEAHRSHLAASGLTSDTIEKSGIYSVLDRAEFLRLANLPENAYANIPALAFPYPGSPGYVRLRPDCTTRPSPSYRVISHDHQYSRNPEQQTIEGPKYLSPRGSSQKLYKLPDLCPKILDEETPLWLVEGEKKTLAAIQSGLACIGAPGVDCFGNPAARWAAKGSGQDRRVLHSDFADVPLEKRKVIICFDSDLDQKAPVLQAAIRLAQMLEEEGADVHLAYLEPASEGSKQGLDDFLASLPESERQGPAPLRRVEESVRPFNVVECLESFLAERWPDLDEQQRETELQRAVRLACYLMKKRDLASFLKRCSQELGVPLRRVEEFVVQPEKERGGHDPRTWVAEWMARNNVTCVFRNCAEQFQRDGRAVEAEVLRRLMVLDSVTYGGPQRLSIDDAFFVWTVGARDRAVADLQARLKHLPETGDFTLRSYVRALTGKEDPLDVAVLAHFIWQVKRKVFDMPVEHHLMPILFGAQRAGKSEAIRKLLAFVEQFKDEPGDLTIVADERQAFRFARAYVVFFDEMAKASKTDLDAFKNRISQPDVGWRVLGSNLRQTSPNRATFIGASNTPLENLIVDTTGIRRFHQVNCSNPIDWNAVNAIDYQVLWSSVDENGPAPVKSVLDQLAARQEEMRVKDAVEEFLAAKCELSEEWTTAHRVFDSFKEFLERDNHPKTFWTSARFGRRLTELLGQERKKTSNGVWYQVEIRGSTGMRENIDRFLAMRPANRPMPGEVKIPA</sequence>
<gene>
    <name evidence="2" type="ORF">AMPC_13380</name>
</gene>
<name>A0ABN6N4X5_9BACT</name>
<dbReference type="CDD" id="cd01029">
    <property type="entry name" value="TOPRIM_primases"/>
    <property type="match status" value="1"/>
</dbReference>
<reference evidence="3" key="1">
    <citation type="journal article" date="2022" name="Int. J. Syst. Evol. Microbiol.">
        <title>Anaeromyxobacter oryzae sp. nov., Anaeromyxobacter diazotrophicus sp. nov. and Anaeromyxobacter paludicola sp. nov., isolated from paddy soils.</title>
        <authorList>
            <person name="Itoh H."/>
            <person name="Xu Z."/>
            <person name="Mise K."/>
            <person name="Masuda Y."/>
            <person name="Ushijima N."/>
            <person name="Hayakawa C."/>
            <person name="Shiratori Y."/>
            <person name="Senoo K."/>
        </authorList>
    </citation>
    <scope>NUCLEOTIDE SEQUENCE [LARGE SCALE GENOMIC DNA]</scope>
    <source>
        <strain evidence="3">Red630</strain>
    </source>
</reference>
<dbReference type="EMBL" id="AP025592">
    <property type="protein sequence ID" value="BDG08225.1"/>
    <property type="molecule type" value="Genomic_DNA"/>
</dbReference>
<dbReference type="Proteomes" id="UP001162734">
    <property type="component" value="Chromosome"/>
</dbReference>
<feature type="domain" description="AAA+ ATPase" evidence="1">
    <location>
        <begin position="467"/>
        <end position="591"/>
    </location>
</feature>
<proteinExistence type="predicted"/>
<evidence type="ECO:0000259" key="1">
    <source>
        <dbReference type="SMART" id="SM00382"/>
    </source>
</evidence>
<evidence type="ECO:0000313" key="2">
    <source>
        <dbReference type="EMBL" id="BDG08225.1"/>
    </source>
</evidence>
<dbReference type="InterPro" id="IPR003593">
    <property type="entry name" value="AAA+_ATPase"/>
</dbReference>
<dbReference type="PANTHER" id="PTHR34985">
    <property type="entry name" value="SLR0554 PROTEIN"/>
    <property type="match status" value="1"/>
</dbReference>
<accession>A0ABN6N4X5</accession>
<dbReference type="SMART" id="SM00382">
    <property type="entry name" value="AAA"/>
    <property type="match status" value="1"/>
</dbReference>
<organism evidence="2 3">
    <name type="scientific">Anaeromyxobacter paludicola</name>
    <dbReference type="NCBI Taxonomy" id="2918171"/>
    <lineage>
        <taxon>Bacteria</taxon>
        <taxon>Pseudomonadati</taxon>
        <taxon>Myxococcota</taxon>
        <taxon>Myxococcia</taxon>
        <taxon>Myxococcales</taxon>
        <taxon>Cystobacterineae</taxon>
        <taxon>Anaeromyxobacteraceae</taxon>
        <taxon>Anaeromyxobacter</taxon>
    </lineage>
</organism>